<organism evidence="2 3">
    <name type="scientific">Heterodera trifolii</name>
    <dbReference type="NCBI Taxonomy" id="157864"/>
    <lineage>
        <taxon>Eukaryota</taxon>
        <taxon>Metazoa</taxon>
        <taxon>Ecdysozoa</taxon>
        <taxon>Nematoda</taxon>
        <taxon>Chromadorea</taxon>
        <taxon>Rhabditida</taxon>
        <taxon>Tylenchina</taxon>
        <taxon>Tylenchomorpha</taxon>
        <taxon>Tylenchoidea</taxon>
        <taxon>Heteroderidae</taxon>
        <taxon>Heteroderinae</taxon>
        <taxon>Heterodera</taxon>
    </lineage>
</organism>
<accession>A0ABD2IW85</accession>
<evidence type="ECO:0000313" key="2">
    <source>
        <dbReference type="EMBL" id="KAL3083908.1"/>
    </source>
</evidence>
<evidence type="ECO:0000256" key="1">
    <source>
        <dbReference type="SAM" id="MobiDB-lite"/>
    </source>
</evidence>
<keyword evidence="3" id="KW-1185">Reference proteome</keyword>
<proteinExistence type="predicted"/>
<name>A0ABD2IW85_9BILA</name>
<protein>
    <submittedName>
        <fullName evidence="2">Uncharacterized protein</fullName>
    </submittedName>
</protein>
<dbReference type="EMBL" id="JBICBT010001088">
    <property type="protein sequence ID" value="KAL3083908.1"/>
    <property type="molecule type" value="Genomic_DNA"/>
</dbReference>
<comment type="caution">
    <text evidence="2">The sequence shown here is derived from an EMBL/GenBank/DDBJ whole genome shotgun (WGS) entry which is preliminary data.</text>
</comment>
<dbReference type="AlphaFoldDB" id="A0ABD2IW85"/>
<gene>
    <name evidence="2" type="ORF">niasHT_036479</name>
</gene>
<dbReference type="Proteomes" id="UP001620626">
    <property type="component" value="Unassembled WGS sequence"/>
</dbReference>
<evidence type="ECO:0000313" key="3">
    <source>
        <dbReference type="Proteomes" id="UP001620626"/>
    </source>
</evidence>
<feature type="region of interest" description="Disordered" evidence="1">
    <location>
        <begin position="86"/>
        <end position="178"/>
    </location>
</feature>
<sequence length="217" mass="24789">MSICMPTQRFKTNYRNCLRKREDFREFMQYNRIERCRMQAEKLRRQLEQNGTTQFDNSGNETEIASGSMDTAHLEDTFLMSGVLGHERESDPLSRTQPVEEGKGEREKEERKLNSTYPLTTPHNKEHTEPNRTQTIEDGPTLLDLTHPVAIGGTAGSGDEPPKQQQHKQSQEHTDEEQRDFDVLAGVVPFPITDDSSLLLLDPALATSYPLINIFEL</sequence>
<feature type="compositionally biased region" description="Basic and acidic residues" evidence="1">
    <location>
        <begin position="86"/>
        <end position="113"/>
    </location>
</feature>
<reference evidence="2 3" key="1">
    <citation type="submission" date="2024-10" db="EMBL/GenBank/DDBJ databases">
        <authorList>
            <person name="Kim D."/>
        </authorList>
    </citation>
    <scope>NUCLEOTIDE SEQUENCE [LARGE SCALE GENOMIC DNA]</scope>
    <source>
        <strain evidence="2">BH-2024</strain>
    </source>
</reference>